<comment type="caution">
    <text evidence="12">The sequence shown here is derived from an EMBL/GenBank/DDBJ whole genome shotgun (WGS) entry which is preliminary data.</text>
</comment>
<dbReference type="GO" id="GO:0000272">
    <property type="term" value="P:polysaccharide catabolic process"/>
    <property type="evidence" value="ECO:0007669"/>
    <property type="project" value="UniProtKB-KW"/>
</dbReference>
<reference evidence="12" key="1">
    <citation type="journal article" date="2023" name="Mol. Phylogenet. Evol.">
        <title>Genome-scale phylogeny and comparative genomics of the fungal order Sordariales.</title>
        <authorList>
            <person name="Hensen N."/>
            <person name="Bonometti L."/>
            <person name="Westerberg I."/>
            <person name="Brannstrom I.O."/>
            <person name="Guillou S."/>
            <person name="Cros-Aarteil S."/>
            <person name="Calhoun S."/>
            <person name="Haridas S."/>
            <person name="Kuo A."/>
            <person name="Mondo S."/>
            <person name="Pangilinan J."/>
            <person name="Riley R."/>
            <person name="LaButti K."/>
            <person name="Andreopoulos B."/>
            <person name="Lipzen A."/>
            <person name="Chen C."/>
            <person name="Yan M."/>
            <person name="Daum C."/>
            <person name="Ng V."/>
            <person name="Clum A."/>
            <person name="Steindorff A."/>
            <person name="Ohm R.A."/>
            <person name="Martin F."/>
            <person name="Silar P."/>
            <person name="Natvig D.O."/>
            <person name="Lalanne C."/>
            <person name="Gautier V."/>
            <person name="Ament-Velasquez S.L."/>
            <person name="Kruys A."/>
            <person name="Hutchinson M.I."/>
            <person name="Powell A.J."/>
            <person name="Barry K."/>
            <person name="Miller A.N."/>
            <person name="Grigoriev I.V."/>
            <person name="Debuchy R."/>
            <person name="Gladieux P."/>
            <person name="Hiltunen Thoren M."/>
            <person name="Johannesson H."/>
        </authorList>
    </citation>
    <scope>NUCLEOTIDE SEQUENCE</scope>
    <source>
        <strain evidence="12">CBS 314.62</strain>
    </source>
</reference>
<evidence type="ECO:0000256" key="7">
    <source>
        <dbReference type="ARBA" id="ARBA00023326"/>
    </source>
</evidence>
<dbReference type="EC" id="3.2.1.25" evidence="3"/>
<evidence type="ECO:0000256" key="10">
    <source>
        <dbReference type="ARBA" id="ARBA00041614"/>
    </source>
</evidence>
<keyword evidence="4 12" id="KW-0378">Hydrolase</keyword>
<dbReference type="SUPFAM" id="SSF51445">
    <property type="entry name" value="(Trans)glycosidases"/>
    <property type="match status" value="1"/>
</dbReference>
<comment type="similarity">
    <text evidence="8">Belongs to the glycosyl hydrolase 2 family. Beta-mannosidase B subfamily.</text>
</comment>
<comment type="pathway">
    <text evidence="2">Glycan metabolism; N-glycan degradation.</text>
</comment>
<dbReference type="InterPro" id="IPR036156">
    <property type="entry name" value="Beta-gal/glucu_dom_sf"/>
</dbReference>
<evidence type="ECO:0000256" key="8">
    <source>
        <dbReference type="ARBA" id="ARBA00038429"/>
    </source>
</evidence>
<reference evidence="12" key="2">
    <citation type="submission" date="2023-06" db="EMBL/GenBank/DDBJ databases">
        <authorList>
            <consortium name="Lawrence Berkeley National Laboratory"/>
            <person name="Haridas S."/>
            <person name="Hensen N."/>
            <person name="Bonometti L."/>
            <person name="Westerberg I."/>
            <person name="Brannstrom I.O."/>
            <person name="Guillou S."/>
            <person name="Cros-Aarteil S."/>
            <person name="Calhoun S."/>
            <person name="Kuo A."/>
            <person name="Mondo S."/>
            <person name="Pangilinan J."/>
            <person name="Riley R."/>
            <person name="Labutti K."/>
            <person name="Andreopoulos B."/>
            <person name="Lipzen A."/>
            <person name="Chen C."/>
            <person name="Yanf M."/>
            <person name="Daum C."/>
            <person name="Ng V."/>
            <person name="Clum A."/>
            <person name="Steindorff A."/>
            <person name="Ohm R."/>
            <person name="Martin F."/>
            <person name="Silar P."/>
            <person name="Natvig D."/>
            <person name="Lalanne C."/>
            <person name="Gautier V."/>
            <person name="Ament-Velasquez S.L."/>
            <person name="Kruys A."/>
            <person name="Hutchinson M.I."/>
            <person name="Powell A.J."/>
            <person name="Barry K."/>
            <person name="Miller A.N."/>
            <person name="Grigoriev I.V."/>
            <person name="Debuchy R."/>
            <person name="Gladieux P."/>
            <person name="Thoren M.H."/>
            <person name="Johannesson H."/>
        </authorList>
    </citation>
    <scope>NUCLEOTIDE SEQUENCE</scope>
    <source>
        <strain evidence="12">CBS 314.62</strain>
    </source>
</reference>
<name>A0AAE0X0F5_9PEZI</name>
<dbReference type="SUPFAM" id="SSF49785">
    <property type="entry name" value="Galactose-binding domain-like"/>
    <property type="match status" value="1"/>
</dbReference>
<dbReference type="AlphaFoldDB" id="A0AAE0X0F5"/>
<comment type="catalytic activity">
    <reaction evidence="1">
        <text>Hydrolysis of terminal, non-reducing beta-D-mannose residues in beta-D-mannosides.</text>
        <dbReference type="EC" id="3.2.1.25"/>
    </reaction>
</comment>
<dbReference type="InterPro" id="IPR017853">
    <property type="entry name" value="GH"/>
</dbReference>
<sequence length="930" mass="104662">MFSASASASALRPSHGHGHIIRQLSSGWELKEHGTDDHEPWLPVEHVPSEVHVELMRHGKIPDPFVDLNELAVRWVADRTWHYRTHFATPELVPVHEERGGAVEVDLVFEGLDTFATVTLNGHAVLQSDNMFVEHRVSVGHLLLKPGPDSDGPGAAHNRLEIVFEPAQRRGLELVEAHPEHDFIVHQTEVSRGPVRKVQSHWGWDWGPILLTCGPWKPVRLETYESRIEDIKVDYRVLDVGHGREPPVVDIGISARLVGPATRVDVSLSFQGRQVLEFVGHRDCESAPPASESAPWEFTSARLELEEPQLWWPRGYGAQNLYELRVRSLSTTGSESELAVLAEEGLTIGLRKVELVQEKDSHGQSFYFRVNEVDIFAGGSCWIPADSLLSRMTPERYRDWIAVLAEGNQTMVRVWGGGIYESDAFYDACDELGVLVWQDFMFACASYPTYPAYLASVETEARQNMGRLRHHPSLVVWCGNNEDYQLVERYGLEYRFDDDKDPQSWLRSSFPARYIYEHLLPAIARDESPGSIYHPGSPWGDGNSTTLQVDATVGDIHQWDVWHGAMKPYQTLAGMGGRFVSEFGMEAYPHVETIRRFATRPDEQFPGSTTMDFHNKAVGHERRLLAYLGDNFRLRHGLAAFAHLTQVMQADAVSWAYKSWRRGWGTPGSRRCGGVLVWQLNDCWPAVSWAIVDYFMVKKPAYYAVKRAMAPISVGVARSKFHDWTTHPADNKLWRRDTGHVDPTRALTDITFDVWAASSSIMSSLSQARLAVRFISIKTGQDVRAPMERRVAIQPNSCTEVFVDCQCGVDSAHSVADPFVIHASLEAGDELSSIVVSDTSWPDPIKYLDFGDRGVRVQHITENLVEVSATKPVKGFVFAEKQGVRLSDNGFDVMPGEKPRKVTIERDIMDDSDSSSDSDFKLDWTFVGQN</sequence>
<gene>
    <name evidence="12" type="ORF">B0T22DRAFT_275586</name>
</gene>
<dbReference type="Pfam" id="PF22666">
    <property type="entry name" value="Glyco_hydro_2_N2"/>
    <property type="match status" value="1"/>
</dbReference>
<dbReference type="InterPro" id="IPR050887">
    <property type="entry name" value="Beta-mannosidase_GH2"/>
</dbReference>
<evidence type="ECO:0000256" key="9">
    <source>
        <dbReference type="ARBA" id="ARBA00041069"/>
    </source>
</evidence>
<evidence type="ECO:0000256" key="3">
    <source>
        <dbReference type="ARBA" id="ARBA00012754"/>
    </source>
</evidence>
<evidence type="ECO:0000256" key="6">
    <source>
        <dbReference type="ARBA" id="ARBA00023295"/>
    </source>
</evidence>
<dbReference type="Proteomes" id="UP001270362">
    <property type="component" value="Unassembled WGS sequence"/>
</dbReference>
<dbReference type="PANTHER" id="PTHR43730:SF1">
    <property type="entry name" value="BETA-MANNOSIDASE"/>
    <property type="match status" value="1"/>
</dbReference>
<evidence type="ECO:0000313" key="13">
    <source>
        <dbReference type="Proteomes" id="UP001270362"/>
    </source>
</evidence>
<dbReference type="InterPro" id="IPR054593">
    <property type="entry name" value="Beta-mannosidase-like_N2"/>
</dbReference>
<keyword evidence="13" id="KW-1185">Reference proteome</keyword>
<dbReference type="FunFam" id="3.20.20.80:FF:000050">
    <property type="entry name" value="Beta-mannosidase B"/>
    <property type="match status" value="1"/>
</dbReference>
<dbReference type="InterPro" id="IPR013783">
    <property type="entry name" value="Ig-like_fold"/>
</dbReference>
<evidence type="ECO:0000256" key="4">
    <source>
        <dbReference type="ARBA" id="ARBA00022801"/>
    </source>
</evidence>
<keyword evidence="5" id="KW-0119">Carbohydrate metabolism</keyword>
<dbReference type="Gene3D" id="3.20.20.80">
    <property type="entry name" value="Glycosidases"/>
    <property type="match status" value="1"/>
</dbReference>
<dbReference type="SUPFAM" id="SSF49303">
    <property type="entry name" value="beta-Galactosidase/glucuronidase domain"/>
    <property type="match status" value="2"/>
</dbReference>
<dbReference type="EMBL" id="JAULSO010000005">
    <property type="protein sequence ID" value="KAK3682092.1"/>
    <property type="molecule type" value="Genomic_DNA"/>
</dbReference>
<evidence type="ECO:0000256" key="2">
    <source>
        <dbReference type="ARBA" id="ARBA00004740"/>
    </source>
</evidence>
<accession>A0AAE0X0F5</accession>
<dbReference type="Gene3D" id="2.60.40.10">
    <property type="entry name" value="Immunoglobulins"/>
    <property type="match status" value="1"/>
</dbReference>
<protein>
    <recommendedName>
        <fullName evidence="9">Beta-mannosidase B</fullName>
        <ecNumber evidence="3">3.2.1.25</ecNumber>
    </recommendedName>
    <alternativeName>
        <fullName evidence="10">Mannanase B</fullName>
    </alternativeName>
</protein>
<dbReference type="PANTHER" id="PTHR43730">
    <property type="entry name" value="BETA-MANNOSIDASE"/>
    <property type="match status" value="1"/>
</dbReference>
<feature type="domain" description="Beta-mannosidase-like galactose-binding" evidence="11">
    <location>
        <begin position="28"/>
        <end position="217"/>
    </location>
</feature>
<dbReference type="Gene3D" id="2.60.120.260">
    <property type="entry name" value="Galactose-binding domain-like"/>
    <property type="match status" value="1"/>
</dbReference>
<evidence type="ECO:0000313" key="12">
    <source>
        <dbReference type="EMBL" id="KAK3682092.1"/>
    </source>
</evidence>
<evidence type="ECO:0000259" key="11">
    <source>
        <dbReference type="Pfam" id="PF22666"/>
    </source>
</evidence>
<organism evidence="12 13">
    <name type="scientific">Podospora appendiculata</name>
    <dbReference type="NCBI Taxonomy" id="314037"/>
    <lineage>
        <taxon>Eukaryota</taxon>
        <taxon>Fungi</taxon>
        <taxon>Dikarya</taxon>
        <taxon>Ascomycota</taxon>
        <taxon>Pezizomycotina</taxon>
        <taxon>Sordariomycetes</taxon>
        <taxon>Sordariomycetidae</taxon>
        <taxon>Sordariales</taxon>
        <taxon>Podosporaceae</taxon>
        <taxon>Podospora</taxon>
    </lineage>
</organism>
<dbReference type="InterPro" id="IPR008979">
    <property type="entry name" value="Galactose-bd-like_sf"/>
</dbReference>
<dbReference type="GO" id="GO:0006516">
    <property type="term" value="P:glycoprotein catabolic process"/>
    <property type="evidence" value="ECO:0007669"/>
    <property type="project" value="TreeGrafter"/>
</dbReference>
<dbReference type="GO" id="GO:0004567">
    <property type="term" value="F:beta-mannosidase activity"/>
    <property type="evidence" value="ECO:0007669"/>
    <property type="project" value="UniProtKB-EC"/>
</dbReference>
<dbReference type="FunFam" id="2.60.120.260:FF:000118">
    <property type="entry name" value="Beta-mannosidase B"/>
    <property type="match status" value="1"/>
</dbReference>
<keyword evidence="6" id="KW-0326">Glycosidase</keyword>
<keyword evidence="7" id="KW-0624">Polysaccharide degradation</keyword>
<evidence type="ECO:0000256" key="1">
    <source>
        <dbReference type="ARBA" id="ARBA00000829"/>
    </source>
</evidence>
<proteinExistence type="inferred from homology"/>
<evidence type="ECO:0000256" key="5">
    <source>
        <dbReference type="ARBA" id="ARBA00023277"/>
    </source>
</evidence>